<dbReference type="Pfam" id="PF01493">
    <property type="entry name" value="GXGXG"/>
    <property type="match status" value="1"/>
</dbReference>
<dbReference type="SUPFAM" id="SSF69336">
    <property type="entry name" value="Alpha subunit of glutamate synthase, C-terminal domain"/>
    <property type="match status" value="1"/>
</dbReference>
<reference evidence="19 20" key="1">
    <citation type="submission" date="2018-09" db="EMBL/GenBank/DDBJ databases">
        <title>Genome sequence of Veillonella atypica isolated from periodontal Korean patients.</title>
        <authorList>
            <person name="Lee J.-H."/>
            <person name="Moon J.-H."/>
            <person name="Shin S.-Y."/>
        </authorList>
    </citation>
    <scope>NUCLEOTIDE SEQUENCE [LARGE SCALE GENOMIC DNA]</scope>
    <source>
        <strain evidence="19 20">KHUD_V1</strain>
    </source>
</reference>
<evidence type="ECO:0000313" key="20">
    <source>
        <dbReference type="Proteomes" id="UP000277803"/>
    </source>
</evidence>
<evidence type="ECO:0000256" key="9">
    <source>
        <dbReference type="ARBA" id="ARBA00022827"/>
    </source>
</evidence>
<dbReference type="GO" id="GO:0004355">
    <property type="term" value="F:glutamate synthase (NADPH) activity"/>
    <property type="evidence" value="ECO:0007669"/>
    <property type="project" value="UniProtKB-EC"/>
</dbReference>
<feature type="region of interest" description="Disordered" evidence="17">
    <location>
        <begin position="915"/>
        <end position="935"/>
    </location>
</feature>
<evidence type="ECO:0000256" key="14">
    <source>
        <dbReference type="ARBA" id="ARBA00023164"/>
    </source>
</evidence>
<dbReference type="EMBL" id="QXZZ01000020">
    <property type="protein sequence ID" value="RJY50801.1"/>
    <property type="molecule type" value="Genomic_DNA"/>
</dbReference>
<dbReference type="PROSITE" id="PS51278">
    <property type="entry name" value="GATASE_TYPE_2"/>
    <property type="match status" value="1"/>
</dbReference>
<evidence type="ECO:0000256" key="16">
    <source>
        <dbReference type="ARBA" id="ARBA00029440"/>
    </source>
</evidence>
<evidence type="ECO:0000256" key="2">
    <source>
        <dbReference type="ARBA" id="ARBA00001927"/>
    </source>
</evidence>
<keyword evidence="9" id="KW-0274">FAD</keyword>
<evidence type="ECO:0000256" key="17">
    <source>
        <dbReference type="SAM" id="MobiDB-lite"/>
    </source>
</evidence>
<organism evidence="19 20">
    <name type="scientific">Veillonella atypica</name>
    <dbReference type="NCBI Taxonomy" id="39777"/>
    <lineage>
        <taxon>Bacteria</taxon>
        <taxon>Bacillati</taxon>
        <taxon>Bacillota</taxon>
        <taxon>Negativicutes</taxon>
        <taxon>Veillonellales</taxon>
        <taxon>Veillonellaceae</taxon>
        <taxon>Veillonella</taxon>
    </lineage>
</organism>
<dbReference type="Gene3D" id="2.160.20.60">
    <property type="entry name" value="Glutamate synthase, alpha subunit, C-terminal domain"/>
    <property type="match status" value="1"/>
</dbReference>
<evidence type="ECO:0000256" key="10">
    <source>
        <dbReference type="ARBA" id="ARBA00022962"/>
    </source>
</evidence>
<keyword evidence="12" id="KW-0408">Iron</keyword>
<evidence type="ECO:0000256" key="7">
    <source>
        <dbReference type="ARBA" id="ARBA00022643"/>
    </source>
</evidence>
<keyword evidence="8" id="KW-0479">Metal-binding</keyword>
<dbReference type="FunFam" id="3.60.20.10:FF:000001">
    <property type="entry name" value="Glutamate synthase, large subunit"/>
    <property type="match status" value="1"/>
</dbReference>
<dbReference type="InterPro" id="IPR050711">
    <property type="entry name" value="ET-N_metabolism_enzyme"/>
</dbReference>
<keyword evidence="5" id="KW-0028">Amino-acid biosynthesis</keyword>
<dbReference type="InterPro" id="IPR002932">
    <property type="entry name" value="Glu_synthdom"/>
</dbReference>
<dbReference type="Gene3D" id="3.20.20.70">
    <property type="entry name" value="Aldolase class I"/>
    <property type="match status" value="2"/>
</dbReference>
<dbReference type="PANTHER" id="PTHR11938">
    <property type="entry name" value="FAD NADPH DEHYDROGENASE/OXIDOREDUCTASE"/>
    <property type="match status" value="1"/>
</dbReference>
<dbReference type="RefSeq" id="WP_119982302.1">
    <property type="nucleotide sequence ID" value="NZ_QXZZ01000020.1"/>
</dbReference>
<comment type="cofactor">
    <cofactor evidence="2">
        <name>[3Fe-4S] cluster</name>
        <dbReference type="ChEBI" id="CHEBI:21137"/>
    </cofactor>
</comment>
<dbReference type="EC" id="1.4.1.13" evidence="19"/>
<dbReference type="CDD" id="cd00982">
    <property type="entry name" value="gltB_C"/>
    <property type="match status" value="1"/>
</dbReference>
<dbReference type="InterPro" id="IPR029055">
    <property type="entry name" value="Ntn_hydrolases_N"/>
</dbReference>
<dbReference type="Pfam" id="PF00310">
    <property type="entry name" value="GATase_2"/>
    <property type="match status" value="1"/>
</dbReference>
<evidence type="ECO:0000256" key="11">
    <source>
        <dbReference type="ARBA" id="ARBA00023002"/>
    </source>
</evidence>
<dbReference type="NCBIfam" id="NF008730">
    <property type="entry name" value="PRK11750.1"/>
    <property type="match status" value="1"/>
</dbReference>
<keyword evidence="13" id="KW-0411">Iron-sulfur</keyword>
<evidence type="ECO:0000256" key="12">
    <source>
        <dbReference type="ARBA" id="ARBA00023004"/>
    </source>
</evidence>
<dbReference type="InterPro" id="IPR002489">
    <property type="entry name" value="Glu_synth_asu_C"/>
</dbReference>
<dbReference type="GO" id="GO:0006537">
    <property type="term" value="P:glutamate biosynthetic process"/>
    <property type="evidence" value="ECO:0007669"/>
    <property type="project" value="UniProtKB-KW"/>
</dbReference>
<dbReference type="Proteomes" id="UP000277803">
    <property type="component" value="Unassembled WGS sequence"/>
</dbReference>
<comment type="cofactor">
    <cofactor evidence="1">
        <name>FMN</name>
        <dbReference type="ChEBI" id="CHEBI:58210"/>
    </cofactor>
</comment>
<comment type="cofactor">
    <cofactor evidence="3">
        <name>FAD</name>
        <dbReference type="ChEBI" id="CHEBI:57692"/>
    </cofactor>
</comment>
<dbReference type="InterPro" id="IPR006982">
    <property type="entry name" value="Glu_synth_centr_N"/>
</dbReference>
<dbReference type="GO" id="GO:0046872">
    <property type="term" value="F:metal ion binding"/>
    <property type="evidence" value="ECO:0007669"/>
    <property type="project" value="UniProtKB-KW"/>
</dbReference>
<gene>
    <name evidence="19" type="ORF">D2965_03575</name>
</gene>
<keyword evidence="6" id="KW-0285">Flavoprotein</keyword>
<evidence type="ECO:0000256" key="13">
    <source>
        <dbReference type="ARBA" id="ARBA00023014"/>
    </source>
</evidence>
<sequence length="1527" mass="168753">MEMNGSVIDQQRLDQARLEANGMYSSQFEKDACGMGFVVNIKGKKSHDIIDDGLRILERLEHRGGAGADKDTGDGAGILVQIPHEFFKRECEVLGINLPAAGEYGVGMIFAHKYESLRNEQKRIFEEVVREEGQVVLGWREVPVDGTKVGKEAAAIRPWMIQILIGKGPDVTNNAEFERKLYVIRKLAEKRIIPLSKELSSDFYIASLSSKTIVYKGMLTPGQLRDFYLDLSDLDFTSALAMVHSRFSTNTFPSWARAHPNRFLVHNGEINTIRGNVNWINAREGKAESPLFPDIKKVFPVVDDSGSDSAMFDNTLEFLHMTGRSLPHAIMMMIPEPWERNKLMSQEKHDFYEFNSFMMEPWDGPAAMGFTDGTVIGGVLDRNGLRPARYYVTTDDRVIMASEVGVVNENAENIRAKGRLEPGKMLLIDTAEQRIISDDEIKQRIATELPYNEWVKEHVIHLSEITQADESDVPAVEDLFKQQQAFGYTQEDLVRMIVPMAKDGKDPVGAMGADAPLAILSEKPQLLYNYFKQMFAQVTNPPIDSIREEMVTSTRVMLGNSGNLTDPNKTGTYALSMRTPILTNQELASIKALACRRMKSVTLPILFDPSKGVDGMREALKELCEKAEEAARTDQNVLILSDRGVDANHAPIPALLAVAAVHNHLIRKVLRTEIGLILESGEPREVHHFCTLIGYGVTAINPYLAFETVKDLHARKRLGDITLEKAEQNYIKAAVGGIMKVMSKMGISTVRSYHGAQIFEALGLNSDFIKKYFVNTPTRIGGIGLYGVTTEALARFDRAFKKDESVLEPGGWYGPVKDGEEHLFNPKTIDLLQESLINGDYAKYKEYSKAIRNDYHVTLRSLMELNYPVGGGIPIEEVEPEESIVKRFKAGAMSYGAISKEAHETIAIAMNRLGSTSNSGEGGEDSARFKPLPNGDSMNSEVKQIASGRFGVTANYLIHAKELQIKCAQGAKPGEGGQLPGKKVYPEIGKARHSTPGVELVSPPPHHDIYSIEDLAELIYDLKCVNKDARISVKLTSEAGVGTIAAGVAKAKADNILISGYDGGTGAAGRTSVKHAGVPWELGLSETHQTLMLNRLRDRVQLEVDSKLMTGFDVAVAAMLGAELFGFGTLPLVAVGCKMARVCNLNTCPYGVATQDEKLRARFNGKPEYVENLMIFIARELREIMARLGIRSVAELVGRIDLVRQKSQDDNFKLSRVDLKRILFHPYIDASVGHMHTIDQDHELERTLDMSKLLRMCRPAIEDQKPIRAKLAINNINRVVGTLVGSEVTRRYGESGLPDNTIKLNFEGSAGQSFGAFIPKGMTLELEGDANDYLGKGLSGGTIVVYPPKKSIFEADENILIGNVAFYGATSGKSFINGVAGERFAVRNSGITAVVEGVGDHGCEYMTGGEVLVLGKIGRNFAAGMSGGYAYILDCDERYVNTGLVELRPANNDDLKRIKELVEQHVLHTNSTKGRHILENWNNFANRFTKVVPVAYEEMHAAIERFKEQGLSLEEAQLAAFKEKYAK</sequence>
<evidence type="ECO:0000256" key="5">
    <source>
        <dbReference type="ARBA" id="ARBA00022605"/>
    </source>
</evidence>
<comment type="similarity">
    <text evidence="4">Belongs to the glutamate synthase family.</text>
</comment>
<feature type="domain" description="Glutamine amidotransferase type-2" evidence="18">
    <location>
        <begin position="33"/>
        <end position="431"/>
    </location>
</feature>
<proteinExistence type="inferred from homology"/>
<evidence type="ECO:0000259" key="18">
    <source>
        <dbReference type="PROSITE" id="PS51278"/>
    </source>
</evidence>
<dbReference type="Pfam" id="PF04898">
    <property type="entry name" value="Glu_syn_central"/>
    <property type="match status" value="1"/>
</dbReference>
<comment type="pathway">
    <text evidence="16">Amino-acid biosynthesis.</text>
</comment>
<dbReference type="GO" id="GO:0019676">
    <property type="term" value="P:ammonia assimilation cycle"/>
    <property type="evidence" value="ECO:0007669"/>
    <property type="project" value="TreeGrafter"/>
</dbReference>
<evidence type="ECO:0000256" key="3">
    <source>
        <dbReference type="ARBA" id="ARBA00001974"/>
    </source>
</evidence>
<evidence type="ECO:0000313" key="19">
    <source>
        <dbReference type="EMBL" id="RJY50801.1"/>
    </source>
</evidence>
<protein>
    <submittedName>
        <fullName evidence="19">Glutamate synthase large subunit</fullName>
        <ecNumber evidence="19">1.4.1.13</ecNumber>
    </submittedName>
</protein>
<dbReference type="SUPFAM" id="SSF51395">
    <property type="entry name" value="FMN-linked oxidoreductases"/>
    <property type="match status" value="1"/>
</dbReference>
<evidence type="ECO:0000256" key="8">
    <source>
        <dbReference type="ARBA" id="ARBA00022723"/>
    </source>
</evidence>
<dbReference type="GO" id="GO:0051538">
    <property type="term" value="F:3 iron, 4 sulfur cluster binding"/>
    <property type="evidence" value="ECO:0007669"/>
    <property type="project" value="UniProtKB-KW"/>
</dbReference>
<evidence type="ECO:0000256" key="6">
    <source>
        <dbReference type="ARBA" id="ARBA00022630"/>
    </source>
</evidence>
<dbReference type="InterPro" id="IPR013785">
    <property type="entry name" value="Aldolase_TIM"/>
</dbReference>
<dbReference type="InterPro" id="IPR017932">
    <property type="entry name" value="GATase_2_dom"/>
</dbReference>
<dbReference type="Pfam" id="PF01645">
    <property type="entry name" value="Glu_synthase"/>
    <property type="match status" value="1"/>
</dbReference>
<keyword evidence="10" id="KW-0315">Glutamine amidotransferase</keyword>
<comment type="caution">
    <text evidence="19">The sequence shown here is derived from an EMBL/GenBank/DDBJ whole genome shotgun (WGS) entry which is preliminary data.</text>
</comment>
<dbReference type="PANTHER" id="PTHR11938:SF133">
    <property type="entry name" value="GLUTAMATE SYNTHASE (NADH)"/>
    <property type="match status" value="1"/>
</dbReference>
<dbReference type="FunFam" id="2.160.20.60:FF:000001">
    <property type="entry name" value="Glutamate synthase, large subunit"/>
    <property type="match status" value="1"/>
</dbReference>
<dbReference type="Gene3D" id="3.60.20.10">
    <property type="entry name" value="Glutamine Phosphoribosylpyrophosphate, subunit 1, domain 1"/>
    <property type="match status" value="1"/>
</dbReference>
<dbReference type="CDD" id="cd00713">
    <property type="entry name" value="GltS"/>
    <property type="match status" value="1"/>
</dbReference>
<accession>A0A3A6WJG7</accession>
<evidence type="ECO:0000256" key="15">
    <source>
        <dbReference type="ARBA" id="ARBA00023291"/>
    </source>
</evidence>
<evidence type="ECO:0000256" key="1">
    <source>
        <dbReference type="ARBA" id="ARBA00001917"/>
    </source>
</evidence>
<dbReference type="SUPFAM" id="SSF56235">
    <property type="entry name" value="N-terminal nucleophile aminohydrolases (Ntn hydrolases)"/>
    <property type="match status" value="1"/>
</dbReference>
<dbReference type="FunFam" id="3.20.20.70:FF:000031">
    <property type="entry name" value="Glutamate synthase 1 [NADH]"/>
    <property type="match status" value="1"/>
</dbReference>
<dbReference type="InterPro" id="IPR036485">
    <property type="entry name" value="Glu_synth_asu_C_sf"/>
</dbReference>
<dbReference type="CDD" id="cd02808">
    <property type="entry name" value="GltS_FMN"/>
    <property type="match status" value="1"/>
</dbReference>
<evidence type="ECO:0000256" key="4">
    <source>
        <dbReference type="ARBA" id="ARBA00009716"/>
    </source>
</evidence>
<keyword evidence="15" id="KW-0003">3Fe-4S</keyword>
<keyword evidence="11 19" id="KW-0560">Oxidoreductase</keyword>
<name>A0A3A6WJG7_9FIRM</name>
<keyword evidence="14" id="KW-0314">Glutamate biosynthesis</keyword>
<keyword evidence="7" id="KW-0288">FMN</keyword>